<dbReference type="SMART" id="SM00471">
    <property type="entry name" value="HDc"/>
    <property type="match status" value="1"/>
</dbReference>
<dbReference type="InterPro" id="IPR014729">
    <property type="entry name" value="Rossmann-like_a/b/a_fold"/>
</dbReference>
<comment type="pathway">
    <text evidence="2 14">Cofactor biosynthesis; NAD(+) biosynthesis; deamido-NAD(+) from nicotinate D-ribonucleotide: step 1/1.</text>
</comment>
<organism evidence="16 17">
    <name type="scientific">Erysipelothrix inopinata</name>
    <dbReference type="NCBI Taxonomy" id="225084"/>
    <lineage>
        <taxon>Bacteria</taxon>
        <taxon>Bacillati</taxon>
        <taxon>Bacillota</taxon>
        <taxon>Erysipelotrichia</taxon>
        <taxon>Erysipelotrichales</taxon>
        <taxon>Erysipelotrichaceae</taxon>
        <taxon>Erysipelothrix</taxon>
    </lineage>
</organism>
<dbReference type="Pfam" id="PF01467">
    <property type="entry name" value="CTP_transf_like"/>
    <property type="match status" value="1"/>
</dbReference>
<dbReference type="SUPFAM" id="SSF52374">
    <property type="entry name" value="Nucleotidylyl transferase"/>
    <property type="match status" value="1"/>
</dbReference>
<dbReference type="HAMAP" id="MF_00244">
    <property type="entry name" value="NaMN_adenylyltr"/>
    <property type="match status" value="1"/>
</dbReference>
<keyword evidence="7 14" id="KW-0547">Nucleotide-binding</keyword>
<dbReference type="EMBL" id="CP060715">
    <property type="protein sequence ID" value="QNN60397.1"/>
    <property type="molecule type" value="Genomic_DNA"/>
</dbReference>
<keyword evidence="6" id="KW-0479">Metal-binding</keyword>
<dbReference type="InterPro" id="IPR006674">
    <property type="entry name" value="HD_domain"/>
</dbReference>
<keyword evidence="10" id="KW-0408">Iron</keyword>
<name>A0A7G9RXS2_9FIRM</name>
<dbReference type="NCBIfam" id="TIGR00125">
    <property type="entry name" value="cyt_tran_rel"/>
    <property type="match status" value="1"/>
</dbReference>
<keyword evidence="17" id="KW-1185">Reference proteome</keyword>
<feature type="domain" description="HD" evidence="15">
    <location>
        <begin position="190"/>
        <end position="301"/>
    </location>
</feature>
<evidence type="ECO:0000256" key="10">
    <source>
        <dbReference type="ARBA" id="ARBA00023004"/>
    </source>
</evidence>
<evidence type="ECO:0000256" key="2">
    <source>
        <dbReference type="ARBA" id="ARBA00005019"/>
    </source>
</evidence>
<evidence type="ECO:0000256" key="4">
    <source>
        <dbReference type="ARBA" id="ARBA00022679"/>
    </source>
</evidence>
<dbReference type="InterPro" id="IPR003607">
    <property type="entry name" value="HD/PDEase_dom"/>
</dbReference>
<proteinExistence type="inferred from homology"/>
<dbReference type="Gene3D" id="3.40.50.620">
    <property type="entry name" value="HUPs"/>
    <property type="match status" value="1"/>
</dbReference>
<evidence type="ECO:0000256" key="3">
    <source>
        <dbReference type="ARBA" id="ARBA00022642"/>
    </source>
</evidence>
<dbReference type="GO" id="GO:0008803">
    <property type="term" value="F:bis(5'-nucleosyl)-tetraphosphatase (symmetrical) activity"/>
    <property type="evidence" value="ECO:0007669"/>
    <property type="project" value="UniProtKB-EC"/>
</dbReference>
<evidence type="ECO:0000256" key="11">
    <source>
        <dbReference type="ARBA" id="ARBA00023027"/>
    </source>
</evidence>
<keyword evidence="8" id="KW-0378">Hydrolase</keyword>
<evidence type="ECO:0000256" key="6">
    <source>
        <dbReference type="ARBA" id="ARBA00022723"/>
    </source>
</evidence>
<evidence type="ECO:0000256" key="12">
    <source>
        <dbReference type="ARBA" id="ARBA00048721"/>
    </source>
</evidence>
<dbReference type="KEGG" id="eio:H9L01_08470"/>
<dbReference type="Proteomes" id="UP000515928">
    <property type="component" value="Chromosome"/>
</dbReference>
<dbReference type="PANTHER" id="PTHR39321">
    <property type="entry name" value="NICOTINATE-NUCLEOTIDE ADENYLYLTRANSFERASE-RELATED"/>
    <property type="match status" value="1"/>
</dbReference>
<dbReference type="InterPro" id="IPR004821">
    <property type="entry name" value="Cyt_trans-like"/>
</dbReference>
<keyword evidence="11 14" id="KW-0520">NAD</keyword>
<evidence type="ECO:0000256" key="8">
    <source>
        <dbReference type="ARBA" id="ARBA00022801"/>
    </source>
</evidence>
<keyword evidence="3 14" id="KW-0662">Pyridine nucleotide biosynthesis</keyword>
<protein>
    <recommendedName>
        <fullName evidence="14">Probable nicotinate-nucleotide adenylyltransferase</fullName>
        <ecNumber evidence="14">2.7.7.18</ecNumber>
    </recommendedName>
    <alternativeName>
        <fullName evidence="14">Deamido-NAD(+) diphosphorylase</fullName>
    </alternativeName>
    <alternativeName>
        <fullName evidence="14">Deamido-NAD(+) pyrophosphorylase</fullName>
    </alternativeName>
    <alternativeName>
        <fullName evidence="14">Nicotinate mononucleotide adenylyltransferase</fullName>
        <shortName evidence="14">NaMN adenylyltransferase</shortName>
    </alternativeName>
</protein>
<keyword evidence="5 14" id="KW-0548">Nucleotidyltransferase</keyword>
<dbReference type="PROSITE" id="PS51831">
    <property type="entry name" value="HD"/>
    <property type="match status" value="1"/>
</dbReference>
<dbReference type="GO" id="GO:0004515">
    <property type="term" value="F:nicotinate-nucleotide adenylyltransferase activity"/>
    <property type="evidence" value="ECO:0007669"/>
    <property type="project" value="UniProtKB-UniRule"/>
</dbReference>
<dbReference type="AlphaFoldDB" id="A0A7G9RXS2"/>
<comment type="similarity">
    <text evidence="14">Belongs to the NadD family.</text>
</comment>
<dbReference type="InterPro" id="IPR005249">
    <property type="entry name" value="YqeK"/>
</dbReference>
<evidence type="ECO:0000259" key="15">
    <source>
        <dbReference type="PROSITE" id="PS51831"/>
    </source>
</evidence>
<dbReference type="Gene3D" id="1.10.3210.10">
    <property type="entry name" value="Hypothetical protein af1432"/>
    <property type="match status" value="1"/>
</dbReference>
<dbReference type="InterPro" id="IPR005248">
    <property type="entry name" value="NadD/NMNAT"/>
</dbReference>
<dbReference type="PANTHER" id="PTHR39321:SF3">
    <property type="entry name" value="PHOSPHOPANTETHEINE ADENYLYLTRANSFERASE"/>
    <property type="match status" value="1"/>
</dbReference>
<evidence type="ECO:0000256" key="1">
    <source>
        <dbReference type="ARBA" id="ARBA00002324"/>
    </source>
</evidence>
<dbReference type="NCBIfam" id="TIGR00482">
    <property type="entry name" value="nicotinate (nicotinamide) nucleotide adenylyltransferase"/>
    <property type="match status" value="1"/>
</dbReference>
<dbReference type="GO" id="GO:0046872">
    <property type="term" value="F:metal ion binding"/>
    <property type="evidence" value="ECO:0007669"/>
    <property type="project" value="UniProtKB-KW"/>
</dbReference>
<keyword evidence="9 14" id="KW-0067">ATP-binding</keyword>
<reference evidence="16 17" key="1">
    <citation type="submission" date="2020-08" db="EMBL/GenBank/DDBJ databases">
        <title>Genome sequence of Erysipelothrix inopinata DSM 15511T.</title>
        <authorList>
            <person name="Hyun D.-W."/>
            <person name="Bae J.-W."/>
        </authorList>
    </citation>
    <scope>NUCLEOTIDE SEQUENCE [LARGE SCALE GENOMIC DNA]</scope>
    <source>
        <strain evidence="16 17">DSM 15511</strain>
    </source>
</reference>
<comment type="catalytic activity">
    <reaction evidence="12 14">
        <text>nicotinate beta-D-ribonucleotide + ATP + H(+) = deamido-NAD(+) + diphosphate</text>
        <dbReference type="Rhea" id="RHEA:22860"/>
        <dbReference type="ChEBI" id="CHEBI:15378"/>
        <dbReference type="ChEBI" id="CHEBI:30616"/>
        <dbReference type="ChEBI" id="CHEBI:33019"/>
        <dbReference type="ChEBI" id="CHEBI:57502"/>
        <dbReference type="ChEBI" id="CHEBI:58437"/>
        <dbReference type="EC" id="2.7.7.18"/>
    </reaction>
</comment>
<evidence type="ECO:0000256" key="9">
    <source>
        <dbReference type="ARBA" id="ARBA00022840"/>
    </source>
</evidence>
<keyword evidence="4 14" id="KW-0808">Transferase</keyword>
<dbReference type="NCBIfam" id="TIGR00488">
    <property type="entry name" value="bis(5'-nucleosyl)-tetraphosphatase (symmetrical) YqeK"/>
    <property type="match status" value="1"/>
</dbReference>
<evidence type="ECO:0000256" key="5">
    <source>
        <dbReference type="ARBA" id="ARBA00022695"/>
    </source>
</evidence>
<sequence>MRHVILFGGSFDPIHNGHLDVAKAALKQRQADELWFIPTKVSPFKSGGTSFEHRQAMIELMISPFRKLKICDIENHLPSPSYSIDTVLALKKQYPCIQFDWLIGSDQLARMHEWKNYDQLKDEVQFVVYKRTEIVENHEYPQIQGPVIEVSSTEIRNGMSTNTSPRVLNYMMTQGLYLDSILKNRVSEFRYEHVLRVTECALEISNNHRMNQSEVFLAAMMHDLAKDDDKDKLKHSVQANFSKQIDLHPAFYHAFAASSELSQRYYVRNKHVLKAIQGHVNGKSTTQLGMLLYIADKCERGRGYDSEPFIELAKKDIRKGFLAVKDSQESYLNRRNHE</sequence>
<dbReference type="Pfam" id="PF01966">
    <property type="entry name" value="HD"/>
    <property type="match status" value="1"/>
</dbReference>
<evidence type="ECO:0000256" key="13">
    <source>
        <dbReference type="ARBA" id="ARBA00049417"/>
    </source>
</evidence>
<dbReference type="SUPFAM" id="SSF109604">
    <property type="entry name" value="HD-domain/PDEase-like"/>
    <property type="match status" value="1"/>
</dbReference>
<dbReference type="CDD" id="cd02165">
    <property type="entry name" value="NMNAT"/>
    <property type="match status" value="1"/>
</dbReference>
<accession>A0A7G9RXS2</accession>
<evidence type="ECO:0000256" key="14">
    <source>
        <dbReference type="HAMAP-Rule" id="MF_00244"/>
    </source>
</evidence>
<gene>
    <name evidence="14 16" type="primary">nadD</name>
    <name evidence="16" type="ORF">H9L01_08470</name>
</gene>
<evidence type="ECO:0000313" key="16">
    <source>
        <dbReference type="EMBL" id="QNN60397.1"/>
    </source>
</evidence>
<comment type="catalytic activity">
    <reaction evidence="13">
        <text>P(1),P(4)-bis(5'-adenosyl) tetraphosphate + H2O = 2 ADP + 2 H(+)</text>
        <dbReference type="Rhea" id="RHEA:24252"/>
        <dbReference type="ChEBI" id="CHEBI:15377"/>
        <dbReference type="ChEBI" id="CHEBI:15378"/>
        <dbReference type="ChEBI" id="CHEBI:58141"/>
        <dbReference type="ChEBI" id="CHEBI:456216"/>
        <dbReference type="EC" id="3.6.1.41"/>
    </reaction>
</comment>
<dbReference type="EC" id="2.7.7.18" evidence="14"/>
<dbReference type="UniPathway" id="UPA00253">
    <property type="reaction ID" value="UER00332"/>
</dbReference>
<dbReference type="RefSeq" id="WP_187533526.1">
    <property type="nucleotide sequence ID" value="NZ_CBCSHU010000004.1"/>
</dbReference>
<evidence type="ECO:0000313" key="17">
    <source>
        <dbReference type="Proteomes" id="UP000515928"/>
    </source>
</evidence>
<dbReference type="GO" id="GO:0005524">
    <property type="term" value="F:ATP binding"/>
    <property type="evidence" value="ECO:0007669"/>
    <property type="project" value="UniProtKB-KW"/>
</dbReference>
<comment type="function">
    <text evidence="1 14">Catalyzes the reversible adenylation of nicotinate mononucleotide (NaMN) to nicotinic acid adenine dinucleotide (NaAD).</text>
</comment>
<evidence type="ECO:0000256" key="7">
    <source>
        <dbReference type="ARBA" id="ARBA00022741"/>
    </source>
</evidence>
<dbReference type="GO" id="GO:0009435">
    <property type="term" value="P:NAD+ biosynthetic process"/>
    <property type="evidence" value="ECO:0007669"/>
    <property type="project" value="UniProtKB-UniRule"/>
</dbReference>